<organism evidence="2 3">
    <name type="scientific">Arthrobacter cheniae</name>
    <dbReference type="NCBI Taxonomy" id="1258888"/>
    <lineage>
        <taxon>Bacteria</taxon>
        <taxon>Bacillati</taxon>
        <taxon>Actinomycetota</taxon>
        <taxon>Actinomycetes</taxon>
        <taxon>Micrococcales</taxon>
        <taxon>Micrococcaceae</taxon>
        <taxon>Arthrobacter</taxon>
    </lineage>
</organism>
<dbReference type="OrthoDB" id="9802683at2"/>
<evidence type="ECO:0000313" key="3">
    <source>
        <dbReference type="Proteomes" id="UP000272560"/>
    </source>
</evidence>
<evidence type="ECO:0000256" key="1">
    <source>
        <dbReference type="SAM" id="SignalP"/>
    </source>
</evidence>
<dbReference type="RefSeq" id="WP_120147647.1">
    <property type="nucleotide sequence ID" value="NZ_QZVT01000002.1"/>
</dbReference>
<reference evidence="2 3" key="1">
    <citation type="submission" date="2018-09" db="EMBL/GenBank/DDBJ databases">
        <title>Novel species of Arthrobacter.</title>
        <authorList>
            <person name="Liu Q."/>
            <person name="Xin Y.-H."/>
        </authorList>
    </citation>
    <scope>NUCLEOTIDE SEQUENCE [LARGE SCALE GENOMIC DNA]</scope>
    <source>
        <strain evidence="2 3">Hz2</strain>
    </source>
</reference>
<feature type="signal peptide" evidence="1">
    <location>
        <begin position="1"/>
        <end position="26"/>
    </location>
</feature>
<keyword evidence="1" id="KW-0732">Signal</keyword>
<sequence length="427" mass="46149">MRLLRLFIALLLAAAVAVALPLPAQAADVGEPGPSYAGVGVRTPTADKTQSKLWFQDGNWWGLMWSASAGATKIHRLDAATEVWQETETVVDTRQSARGDALWDVRDGKLYVVSGTTVVSEWGMPPSQQAVTSGSAELHRFSYNALTKTYSQDAGFPVTIRSGSTESITVAKDSVGMLWVTYSVVSADNTNRIYVNHSTTSDTAWSTPLVLPTPNALVHHDDISAITSFQGDKVAVMWSNQRPGQKRFYLSIHQDGQPDNSWQTEVAYGGGTNCSGGCANDHINLKELTSDGSGRLFVAIKTAAQQPGQTFVALLVRDSAAKWTSAPFGVVSDAHTRPMVMIDEERRQVWVFAVAPEAGGTVVYKKAPLDRISFPRGAGTTIISSSTDRDINDPTSTKQSVNGETGLVVLTASRVNSQYWHARMNLN</sequence>
<dbReference type="EMBL" id="QZVT01000002">
    <property type="protein sequence ID" value="RJT81827.1"/>
    <property type="molecule type" value="Genomic_DNA"/>
</dbReference>
<protein>
    <submittedName>
        <fullName evidence="2">Uncharacterized protein</fullName>
    </submittedName>
</protein>
<name>A0A3A5M6J2_9MICC</name>
<feature type="chain" id="PRO_5017292868" evidence="1">
    <location>
        <begin position="27"/>
        <end position="427"/>
    </location>
</feature>
<comment type="caution">
    <text evidence="2">The sequence shown here is derived from an EMBL/GenBank/DDBJ whole genome shotgun (WGS) entry which is preliminary data.</text>
</comment>
<accession>A0A3A5M6J2</accession>
<keyword evidence="3" id="KW-1185">Reference proteome</keyword>
<dbReference type="Proteomes" id="UP000272560">
    <property type="component" value="Unassembled WGS sequence"/>
</dbReference>
<dbReference type="AlphaFoldDB" id="A0A3A5M6J2"/>
<proteinExistence type="predicted"/>
<gene>
    <name evidence="2" type="ORF">D6T63_03435</name>
</gene>
<evidence type="ECO:0000313" key="2">
    <source>
        <dbReference type="EMBL" id="RJT81827.1"/>
    </source>
</evidence>